<dbReference type="STRING" id="7222.B4JQR1"/>
<dbReference type="SMR" id="B4JQR1"/>
<organism evidence="3">
    <name type="scientific">Drosophila grimshawi</name>
    <name type="common">Hawaiian fruit fly</name>
    <name type="synonym">Idiomyia grimshawi</name>
    <dbReference type="NCBI Taxonomy" id="7222"/>
    <lineage>
        <taxon>Eukaryota</taxon>
        <taxon>Metazoa</taxon>
        <taxon>Ecdysozoa</taxon>
        <taxon>Arthropoda</taxon>
        <taxon>Hexapoda</taxon>
        <taxon>Insecta</taxon>
        <taxon>Pterygota</taxon>
        <taxon>Neoptera</taxon>
        <taxon>Endopterygota</taxon>
        <taxon>Diptera</taxon>
        <taxon>Brachycera</taxon>
        <taxon>Muscomorpha</taxon>
        <taxon>Ephydroidea</taxon>
        <taxon>Drosophilidae</taxon>
        <taxon>Drosophila</taxon>
        <taxon>Hawaiian Drosophila</taxon>
    </lineage>
</organism>
<evidence type="ECO:0000259" key="1">
    <source>
        <dbReference type="PROSITE" id="PS50802"/>
    </source>
</evidence>
<sequence length="319" mass="37511">MISLGRREQFTSGSPDLQDLFLEFHSLYRKISPRDGNSLFRMIAEQMYDSQCMQNDVRQECVRYMTLKRRIFEKQIAGDFDEYVMKMSKPQTMGTMIELRALCLLYRRNVRLYEPFKTFELVTFNKRYMEYFSVYYTKDQHFDSIYTIEDYKALAVAQAVCYKMLFTDIFKLPDVSYTVEKMLYSGRFNNCSIKECCSFYNRKGLALSCVCQLLGNFCIPFPYKVAKMLDPHTYRNMDRSSCRDSKRTEYLDKIYTVGAMCRVDLSADNSQIGYIQEIFIETQSCLVHIVSMAKKLQMPLANVHPLPPKDVCVYQGNLI</sequence>
<dbReference type="HOGENOM" id="CLU_042968_0_0_1"/>
<dbReference type="EMBL" id="CH916372">
    <property type="protein sequence ID" value="EDV99241.1"/>
    <property type="molecule type" value="Genomic_DNA"/>
</dbReference>
<reference evidence="2 3" key="1">
    <citation type="journal article" date="2007" name="Nature">
        <title>Evolution of genes and genomes on the Drosophila phylogeny.</title>
        <authorList>
            <consortium name="Drosophila 12 Genomes Consortium"/>
            <person name="Clark A.G."/>
            <person name="Eisen M.B."/>
            <person name="Smith D.R."/>
            <person name="Bergman C.M."/>
            <person name="Oliver B."/>
            <person name="Markow T.A."/>
            <person name="Kaufman T.C."/>
            <person name="Kellis M."/>
            <person name="Gelbart W."/>
            <person name="Iyer V.N."/>
            <person name="Pollard D.A."/>
            <person name="Sackton T.B."/>
            <person name="Larracuente A.M."/>
            <person name="Singh N.D."/>
            <person name="Abad J.P."/>
            <person name="Abt D.N."/>
            <person name="Adryan B."/>
            <person name="Aguade M."/>
            <person name="Akashi H."/>
            <person name="Anderson W.W."/>
            <person name="Aquadro C.F."/>
            <person name="Ardell D.H."/>
            <person name="Arguello R."/>
            <person name="Artieri C.G."/>
            <person name="Barbash D.A."/>
            <person name="Barker D."/>
            <person name="Barsanti P."/>
            <person name="Batterham P."/>
            <person name="Batzoglou S."/>
            <person name="Begun D."/>
            <person name="Bhutkar A."/>
            <person name="Blanco E."/>
            <person name="Bosak S.A."/>
            <person name="Bradley R.K."/>
            <person name="Brand A.D."/>
            <person name="Brent M.R."/>
            <person name="Brooks A.N."/>
            <person name="Brown R.H."/>
            <person name="Butlin R.K."/>
            <person name="Caggese C."/>
            <person name="Calvi B.R."/>
            <person name="Bernardo de Carvalho A."/>
            <person name="Caspi A."/>
            <person name="Castrezana S."/>
            <person name="Celniker S.E."/>
            <person name="Chang J.L."/>
            <person name="Chapple C."/>
            <person name="Chatterji S."/>
            <person name="Chinwalla A."/>
            <person name="Civetta A."/>
            <person name="Clifton S.W."/>
            <person name="Comeron J.M."/>
            <person name="Costello J.C."/>
            <person name="Coyne J.A."/>
            <person name="Daub J."/>
            <person name="David R.G."/>
            <person name="Delcher A.L."/>
            <person name="Delehaunty K."/>
            <person name="Do C.B."/>
            <person name="Ebling H."/>
            <person name="Edwards K."/>
            <person name="Eickbush T."/>
            <person name="Evans J.D."/>
            <person name="Filipski A."/>
            <person name="Findeiss S."/>
            <person name="Freyhult E."/>
            <person name="Fulton L."/>
            <person name="Fulton R."/>
            <person name="Garcia A.C."/>
            <person name="Gardiner A."/>
            <person name="Garfield D.A."/>
            <person name="Garvin B.E."/>
            <person name="Gibson G."/>
            <person name="Gilbert D."/>
            <person name="Gnerre S."/>
            <person name="Godfrey J."/>
            <person name="Good R."/>
            <person name="Gotea V."/>
            <person name="Gravely B."/>
            <person name="Greenberg A.J."/>
            <person name="Griffiths-Jones S."/>
            <person name="Gross S."/>
            <person name="Guigo R."/>
            <person name="Gustafson E.A."/>
            <person name="Haerty W."/>
            <person name="Hahn M.W."/>
            <person name="Halligan D.L."/>
            <person name="Halpern A.L."/>
            <person name="Halter G.M."/>
            <person name="Han M.V."/>
            <person name="Heger A."/>
            <person name="Hillier L."/>
            <person name="Hinrichs A.S."/>
            <person name="Holmes I."/>
            <person name="Hoskins R.A."/>
            <person name="Hubisz M.J."/>
            <person name="Hultmark D."/>
            <person name="Huntley M.A."/>
            <person name="Jaffe D.B."/>
            <person name="Jagadeeshan S."/>
            <person name="Jeck W.R."/>
            <person name="Johnson J."/>
            <person name="Jones C.D."/>
            <person name="Jordan W.C."/>
            <person name="Karpen G.H."/>
            <person name="Kataoka E."/>
            <person name="Keightley P.D."/>
            <person name="Kheradpour P."/>
            <person name="Kirkness E.F."/>
            <person name="Koerich L.B."/>
            <person name="Kristiansen K."/>
            <person name="Kudrna D."/>
            <person name="Kulathinal R.J."/>
            <person name="Kumar S."/>
            <person name="Kwok R."/>
            <person name="Lander E."/>
            <person name="Langley C.H."/>
            <person name="Lapoint R."/>
            <person name="Lazzaro B.P."/>
            <person name="Lee S.J."/>
            <person name="Levesque L."/>
            <person name="Li R."/>
            <person name="Lin C.F."/>
            <person name="Lin M.F."/>
            <person name="Lindblad-Toh K."/>
            <person name="Llopart A."/>
            <person name="Long M."/>
            <person name="Low L."/>
            <person name="Lozovsky E."/>
            <person name="Lu J."/>
            <person name="Luo M."/>
            <person name="Machado C.A."/>
            <person name="Makalowski W."/>
            <person name="Marzo M."/>
            <person name="Matsuda M."/>
            <person name="Matzkin L."/>
            <person name="McAllister B."/>
            <person name="McBride C.S."/>
            <person name="McKernan B."/>
            <person name="McKernan K."/>
            <person name="Mendez-Lago M."/>
            <person name="Minx P."/>
            <person name="Mollenhauer M.U."/>
            <person name="Montooth K."/>
            <person name="Mount S.M."/>
            <person name="Mu X."/>
            <person name="Myers E."/>
            <person name="Negre B."/>
            <person name="Newfeld S."/>
            <person name="Nielsen R."/>
            <person name="Noor M.A."/>
            <person name="O'Grady P."/>
            <person name="Pachter L."/>
            <person name="Papaceit M."/>
            <person name="Parisi M.J."/>
            <person name="Parisi M."/>
            <person name="Parts L."/>
            <person name="Pedersen J.S."/>
            <person name="Pesole G."/>
            <person name="Phillippy A.M."/>
            <person name="Ponting C.P."/>
            <person name="Pop M."/>
            <person name="Porcelli D."/>
            <person name="Powell J.R."/>
            <person name="Prohaska S."/>
            <person name="Pruitt K."/>
            <person name="Puig M."/>
            <person name="Quesneville H."/>
            <person name="Ram K.R."/>
            <person name="Rand D."/>
            <person name="Rasmussen M.D."/>
            <person name="Reed L.K."/>
            <person name="Reenan R."/>
            <person name="Reily A."/>
            <person name="Remington K.A."/>
            <person name="Rieger T.T."/>
            <person name="Ritchie M.G."/>
            <person name="Robin C."/>
            <person name="Rogers Y.H."/>
            <person name="Rohde C."/>
            <person name="Rozas J."/>
            <person name="Rubenfield M.J."/>
            <person name="Ruiz A."/>
            <person name="Russo S."/>
            <person name="Salzberg S.L."/>
            <person name="Sanchez-Gracia A."/>
            <person name="Saranga D.J."/>
            <person name="Sato H."/>
            <person name="Schaeffer S.W."/>
            <person name="Schatz M.C."/>
            <person name="Schlenke T."/>
            <person name="Schwartz R."/>
            <person name="Segarra C."/>
            <person name="Singh R.S."/>
            <person name="Sirot L."/>
            <person name="Sirota M."/>
            <person name="Sisneros N.B."/>
            <person name="Smith C.D."/>
            <person name="Smith T.F."/>
            <person name="Spieth J."/>
            <person name="Stage D.E."/>
            <person name="Stark A."/>
            <person name="Stephan W."/>
            <person name="Strausberg R.L."/>
            <person name="Strempel S."/>
            <person name="Sturgill D."/>
            <person name="Sutton G."/>
            <person name="Sutton G.G."/>
            <person name="Tao W."/>
            <person name="Teichmann S."/>
            <person name="Tobari Y.N."/>
            <person name="Tomimura Y."/>
            <person name="Tsolas J.M."/>
            <person name="Valente V.L."/>
            <person name="Venter E."/>
            <person name="Venter J.C."/>
            <person name="Vicario S."/>
            <person name="Vieira F.G."/>
            <person name="Vilella A.J."/>
            <person name="Villasante A."/>
            <person name="Walenz B."/>
            <person name="Wang J."/>
            <person name="Wasserman M."/>
            <person name="Watts T."/>
            <person name="Wilson D."/>
            <person name="Wilson R.K."/>
            <person name="Wing R.A."/>
            <person name="Wolfner M.F."/>
            <person name="Wong A."/>
            <person name="Wong G.K."/>
            <person name="Wu C.I."/>
            <person name="Wu G."/>
            <person name="Yamamoto D."/>
            <person name="Yang H.P."/>
            <person name="Yang S.P."/>
            <person name="Yorke J.A."/>
            <person name="Yoshida K."/>
            <person name="Zdobnov E."/>
            <person name="Zhang P."/>
            <person name="Zhang Y."/>
            <person name="Zimin A.V."/>
            <person name="Baldwin J."/>
            <person name="Abdouelleil A."/>
            <person name="Abdulkadir J."/>
            <person name="Abebe A."/>
            <person name="Abera B."/>
            <person name="Abreu J."/>
            <person name="Acer S.C."/>
            <person name="Aftuck L."/>
            <person name="Alexander A."/>
            <person name="An P."/>
            <person name="Anderson E."/>
            <person name="Anderson S."/>
            <person name="Arachi H."/>
            <person name="Azer M."/>
            <person name="Bachantsang P."/>
            <person name="Barry A."/>
            <person name="Bayul T."/>
            <person name="Berlin A."/>
            <person name="Bessette D."/>
            <person name="Bloom T."/>
            <person name="Blye J."/>
            <person name="Boguslavskiy L."/>
            <person name="Bonnet C."/>
            <person name="Boukhgalter B."/>
            <person name="Bourzgui I."/>
            <person name="Brown A."/>
            <person name="Cahill P."/>
            <person name="Channer S."/>
            <person name="Cheshatsang Y."/>
            <person name="Chuda L."/>
            <person name="Citroen M."/>
            <person name="Collymore A."/>
            <person name="Cooke P."/>
            <person name="Costello M."/>
            <person name="D'Aco K."/>
            <person name="Daza R."/>
            <person name="De Haan G."/>
            <person name="DeGray S."/>
            <person name="DeMaso C."/>
            <person name="Dhargay N."/>
            <person name="Dooley K."/>
            <person name="Dooley E."/>
            <person name="Doricent M."/>
            <person name="Dorje P."/>
            <person name="Dorjee K."/>
            <person name="Dupes A."/>
            <person name="Elong R."/>
            <person name="Falk J."/>
            <person name="Farina A."/>
            <person name="Faro S."/>
            <person name="Ferguson D."/>
            <person name="Fisher S."/>
            <person name="Foley C.D."/>
            <person name="Franke A."/>
            <person name="Friedrich D."/>
            <person name="Gadbois L."/>
            <person name="Gearin G."/>
            <person name="Gearin C.R."/>
            <person name="Giannoukos G."/>
            <person name="Goode T."/>
            <person name="Graham J."/>
            <person name="Grandbois E."/>
            <person name="Grewal S."/>
            <person name="Gyaltsen K."/>
            <person name="Hafez N."/>
            <person name="Hagos B."/>
            <person name="Hall J."/>
            <person name="Henson C."/>
            <person name="Hollinger A."/>
            <person name="Honan T."/>
            <person name="Huard M.D."/>
            <person name="Hughes L."/>
            <person name="Hurhula B."/>
            <person name="Husby M.E."/>
            <person name="Kamat A."/>
            <person name="Kanga B."/>
            <person name="Kashin S."/>
            <person name="Khazanovich D."/>
            <person name="Kisner P."/>
            <person name="Lance K."/>
            <person name="Lara M."/>
            <person name="Lee W."/>
            <person name="Lennon N."/>
            <person name="Letendre F."/>
            <person name="LeVine R."/>
            <person name="Lipovsky A."/>
            <person name="Liu X."/>
            <person name="Liu J."/>
            <person name="Liu S."/>
            <person name="Lokyitsang T."/>
            <person name="Lokyitsang Y."/>
            <person name="Lubonja R."/>
            <person name="Lui A."/>
            <person name="MacDonald P."/>
            <person name="Magnisalis V."/>
            <person name="Maru K."/>
            <person name="Matthews C."/>
            <person name="McCusker W."/>
            <person name="McDonough S."/>
            <person name="Mehta T."/>
            <person name="Meldrim J."/>
            <person name="Meneus L."/>
            <person name="Mihai O."/>
            <person name="Mihalev A."/>
            <person name="Mihova T."/>
            <person name="Mittelman R."/>
            <person name="Mlenga V."/>
            <person name="Montmayeur A."/>
            <person name="Mulrain L."/>
            <person name="Navidi A."/>
            <person name="Naylor J."/>
            <person name="Negash T."/>
            <person name="Nguyen T."/>
            <person name="Nguyen N."/>
            <person name="Nicol R."/>
            <person name="Norbu C."/>
            <person name="Norbu N."/>
            <person name="Novod N."/>
            <person name="O'Neill B."/>
            <person name="Osman S."/>
            <person name="Markiewicz E."/>
            <person name="Oyono O.L."/>
            <person name="Patti C."/>
            <person name="Phunkhang P."/>
            <person name="Pierre F."/>
            <person name="Priest M."/>
            <person name="Raghuraman S."/>
            <person name="Rege F."/>
            <person name="Reyes R."/>
            <person name="Rise C."/>
            <person name="Rogov P."/>
            <person name="Ross K."/>
            <person name="Ryan E."/>
            <person name="Settipalli S."/>
            <person name="Shea T."/>
            <person name="Sherpa N."/>
            <person name="Shi L."/>
            <person name="Shih D."/>
            <person name="Sparrow T."/>
            <person name="Spaulding J."/>
            <person name="Stalker J."/>
            <person name="Stange-Thomann N."/>
            <person name="Stavropoulos S."/>
            <person name="Stone C."/>
            <person name="Strader C."/>
            <person name="Tesfaye S."/>
            <person name="Thomson T."/>
            <person name="Thoulutsang Y."/>
            <person name="Thoulutsang D."/>
            <person name="Topham K."/>
            <person name="Topping I."/>
            <person name="Tsamla T."/>
            <person name="Vassiliev H."/>
            <person name="Vo A."/>
            <person name="Wangchuk T."/>
            <person name="Wangdi T."/>
            <person name="Weiand M."/>
            <person name="Wilkinson J."/>
            <person name="Wilson A."/>
            <person name="Yadav S."/>
            <person name="Young G."/>
            <person name="Yu Q."/>
            <person name="Zembek L."/>
            <person name="Zhong D."/>
            <person name="Zimmer A."/>
            <person name="Zwirko Z."/>
            <person name="Jaffe D.B."/>
            <person name="Alvarez P."/>
            <person name="Brockman W."/>
            <person name="Butler J."/>
            <person name="Chin C."/>
            <person name="Gnerre S."/>
            <person name="Grabherr M."/>
            <person name="Kleber M."/>
            <person name="Mauceli E."/>
            <person name="MacCallum I."/>
        </authorList>
    </citation>
    <scope>NUCLEOTIDE SEQUENCE [LARGE SCALE GENOMIC DNA]</scope>
    <source>
        <strain evidence="3">Tucson 15287-2541.00</strain>
    </source>
</reference>
<dbReference type="GO" id="GO:0042981">
    <property type="term" value="P:regulation of apoptotic process"/>
    <property type="evidence" value="ECO:0007669"/>
    <property type="project" value="EnsemblMetazoa"/>
</dbReference>
<evidence type="ECO:0000313" key="2">
    <source>
        <dbReference type="EMBL" id="EDV99241.1"/>
    </source>
</evidence>
<dbReference type="PhylomeDB" id="B4JQR1"/>
<proteinExistence type="predicted"/>
<dbReference type="Gene3D" id="3.90.70.80">
    <property type="match status" value="1"/>
</dbReference>
<dbReference type="eggNOG" id="KOG2605">
    <property type="taxonomic scope" value="Eukaryota"/>
</dbReference>
<dbReference type="InterPro" id="IPR049769">
    <property type="entry name" value="OTU_OTU"/>
</dbReference>
<evidence type="ECO:0000313" key="3">
    <source>
        <dbReference type="Proteomes" id="UP000001070"/>
    </source>
</evidence>
<dbReference type="OrthoDB" id="10017659at2759"/>
<dbReference type="PANTHER" id="PTHR12419">
    <property type="entry name" value="OTU DOMAIN CONTAINING PROTEIN"/>
    <property type="match status" value="1"/>
</dbReference>
<name>B4JQR1_DROGR</name>
<dbReference type="Pfam" id="PF02338">
    <property type="entry name" value="OTU"/>
    <property type="match status" value="1"/>
</dbReference>
<dbReference type="PROSITE" id="PS50802">
    <property type="entry name" value="OTU"/>
    <property type="match status" value="1"/>
</dbReference>
<accession>B4JQR1</accession>
<dbReference type="InParanoid" id="B4JQR1"/>
<dbReference type="InterPro" id="IPR003323">
    <property type="entry name" value="OTU_dom"/>
</dbReference>
<dbReference type="Proteomes" id="UP000001070">
    <property type="component" value="Unassembled WGS sequence"/>
</dbReference>
<dbReference type="AlphaFoldDB" id="B4JQR1"/>
<dbReference type="InterPro" id="IPR038765">
    <property type="entry name" value="Papain-like_cys_pep_sf"/>
</dbReference>
<dbReference type="SUPFAM" id="SSF54001">
    <property type="entry name" value="Cysteine proteinases"/>
    <property type="match status" value="1"/>
</dbReference>
<protein>
    <submittedName>
        <fullName evidence="2">GH13741</fullName>
    </submittedName>
</protein>
<dbReference type="PANTHER" id="PTHR12419:SF115">
    <property type="entry name" value="PROTEIN OVARIAN TUMOR LOCUS-RELATED"/>
    <property type="match status" value="1"/>
</dbReference>
<feature type="domain" description="OTU" evidence="1">
    <location>
        <begin position="27"/>
        <end position="148"/>
    </location>
</feature>
<keyword evidence="3" id="KW-1185">Reference proteome</keyword>
<dbReference type="CDD" id="cd22753">
    <property type="entry name" value="OTU_ALG13-like"/>
    <property type="match status" value="1"/>
</dbReference>
<dbReference type="KEGG" id="dgr:6566652"/>
<dbReference type="InterPro" id="IPR050704">
    <property type="entry name" value="Peptidase_C85-like"/>
</dbReference>
<dbReference type="OMA" id="CQAVAFK"/>
<gene>
    <name evidence="2" type="primary">Dgri\GH13741</name>
    <name evidence="2" type="ORF">Dgri_GH13741</name>
</gene>
<dbReference type="GO" id="GO:0061578">
    <property type="term" value="F:K63-linked deubiquitinase activity"/>
    <property type="evidence" value="ECO:0007669"/>
    <property type="project" value="TreeGrafter"/>
</dbReference>